<dbReference type="InterPro" id="IPR009671">
    <property type="entry name" value="RraB_dom"/>
</dbReference>
<evidence type="ECO:0000313" key="3">
    <source>
        <dbReference type="Proteomes" id="UP000294576"/>
    </source>
</evidence>
<organism evidence="2 3">
    <name type="scientific">Rhizobium sullae</name>
    <name type="common">Rhizobium hedysari</name>
    <dbReference type="NCBI Taxonomy" id="50338"/>
    <lineage>
        <taxon>Bacteria</taxon>
        <taxon>Pseudomonadati</taxon>
        <taxon>Pseudomonadota</taxon>
        <taxon>Alphaproteobacteria</taxon>
        <taxon>Hyphomicrobiales</taxon>
        <taxon>Rhizobiaceae</taxon>
        <taxon>Rhizobium/Agrobacterium group</taxon>
        <taxon>Rhizobium</taxon>
    </lineage>
</organism>
<evidence type="ECO:0000259" key="1">
    <source>
        <dbReference type="Pfam" id="PF06877"/>
    </source>
</evidence>
<dbReference type="Proteomes" id="UP000294576">
    <property type="component" value="Unassembled WGS sequence"/>
</dbReference>
<feature type="domain" description="Regulator of ribonuclease activity B" evidence="1">
    <location>
        <begin position="3"/>
        <end position="85"/>
    </location>
</feature>
<comment type="caution">
    <text evidence="2">The sequence shown here is derived from an EMBL/GenBank/DDBJ whole genome shotgun (WGS) entry which is preliminary data.</text>
</comment>
<reference evidence="2 3" key="1">
    <citation type="submission" date="2019-03" db="EMBL/GenBank/DDBJ databases">
        <title>Genomic Encyclopedia of Type Strains, Phase IV (KMG-V): Genome sequencing to study the core and pangenomes of soil and plant-associated prokaryotes.</title>
        <authorList>
            <person name="Whitman W."/>
        </authorList>
    </citation>
    <scope>NUCLEOTIDE SEQUENCE [LARGE SCALE GENOMIC DNA]</scope>
    <source>
        <strain evidence="2 3">Hc14</strain>
    </source>
</reference>
<evidence type="ECO:0000313" key="2">
    <source>
        <dbReference type="EMBL" id="TCU10030.1"/>
    </source>
</evidence>
<name>A0A4R3PT10_RHISU</name>
<gene>
    <name evidence="2" type="ORF">EV132_12221</name>
</gene>
<sequence>MLWGYFFTSPDRSDLEKICAELVSNGYRLVEIRQLEPDSPQASLEWQLHVERVELQTVDALSARNTQLEGLARQYNNVIYDGMDVGPPTN</sequence>
<dbReference type="SUPFAM" id="SSF89946">
    <property type="entry name" value="Hypothetical protein VC0424"/>
    <property type="match status" value="1"/>
</dbReference>
<dbReference type="EMBL" id="SMBH01000022">
    <property type="protein sequence ID" value="TCU10030.1"/>
    <property type="molecule type" value="Genomic_DNA"/>
</dbReference>
<proteinExistence type="predicted"/>
<accession>A0A4R3PT10</accession>
<protein>
    <submittedName>
        <fullName evidence="2">Regulator of ribonuclease activity B</fullName>
    </submittedName>
</protein>
<dbReference type="Gene3D" id="3.30.70.970">
    <property type="entry name" value="RraB-like"/>
    <property type="match status" value="1"/>
</dbReference>
<dbReference type="Pfam" id="PF06877">
    <property type="entry name" value="RraB"/>
    <property type="match status" value="1"/>
</dbReference>
<dbReference type="InterPro" id="IPR036701">
    <property type="entry name" value="RraB-like_sf"/>
</dbReference>
<dbReference type="AlphaFoldDB" id="A0A4R3PT10"/>